<keyword evidence="8 11" id="KW-0694">RNA-binding</keyword>
<dbReference type="GO" id="GO:0016787">
    <property type="term" value="F:hydrolase activity"/>
    <property type="evidence" value="ECO:0007669"/>
    <property type="project" value="UniProtKB-KW"/>
</dbReference>
<dbReference type="GO" id="GO:0003723">
    <property type="term" value="F:RNA binding"/>
    <property type="evidence" value="ECO:0007669"/>
    <property type="project" value="UniProtKB-UniRule"/>
</dbReference>
<evidence type="ECO:0000313" key="14">
    <source>
        <dbReference type="Proteomes" id="UP000274131"/>
    </source>
</evidence>
<keyword evidence="6 11" id="KW-0255">Endonuclease</keyword>
<gene>
    <name evidence="13" type="ORF">EVEC_LOCUS3103</name>
</gene>
<keyword evidence="4 11" id="KW-0540">Nuclease</keyword>
<evidence type="ECO:0000256" key="11">
    <source>
        <dbReference type="RuleBase" id="RU367085"/>
    </source>
</evidence>
<dbReference type="PROSITE" id="PS51959">
    <property type="entry name" value="ENDOU"/>
    <property type="match status" value="1"/>
</dbReference>
<evidence type="ECO:0000256" key="2">
    <source>
        <dbReference type="ARBA" id="ARBA00010168"/>
    </source>
</evidence>
<dbReference type="Pfam" id="PF09412">
    <property type="entry name" value="XendoU"/>
    <property type="match status" value="1"/>
</dbReference>
<dbReference type="InterPro" id="IPR039787">
    <property type="entry name" value="ENDOU"/>
</dbReference>
<reference evidence="13 14" key="2">
    <citation type="submission" date="2018-10" db="EMBL/GenBank/DDBJ databases">
        <authorList>
            <consortium name="Pathogen Informatics"/>
        </authorList>
    </citation>
    <scope>NUCLEOTIDE SEQUENCE [LARGE SCALE GENOMIC DNA]</scope>
</reference>
<dbReference type="PANTHER" id="PTHR12439">
    <property type="entry name" value="PLACENTAL PROTEIN 11-RELATED"/>
    <property type="match status" value="1"/>
</dbReference>
<evidence type="ECO:0000256" key="10">
    <source>
        <dbReference type="ARBA" id="ARBA00023239"/>
    </source>
</evidence>
<dbReference type="PANTHER" id="PTHR12439:SF11">
    <property type="entry name" value="URIDYLATE-SPECIFIC ENDORIBONUCLEASE"/>
    <property type="match status" value="1"/>
</dbReference>
<feature type="domain" description="EndoU" evidence="12">
    <location>
        <begin position="29"/>
        <end position="300"/>
    </location>
</feature>
<dbReference type="SUPFAM" id="SSF142877">
    <property type="entry name" value="EndoU-like"/>
    <property type="match status" value="1"/>
</dbReference>
<dbReference type="GO" id="GO:0004521">
    <property type="term" value="F:RNA endonuclease activity"/>
    <property type="evidence" value="ECO:0007669"/>
    <property type="project" value="UniProtKB-UniRule"/>
</dbReference>
<evidence type="ECO:0000256" key="5">
    <source>
        <dbReference type="ARBA" id="ARBA00022723"/>
    </source>
</evidence>
<evidence type="ECO:0000259" key="12">
    <source>
        <dbReference type="PROSITE" id="PS51959"/>
    </source>
</evidence>
<keyword evidence="14" id="KW-1185">Reference proteome</keyword>
<comment type="similarity">
    <text evidence="2 11">Belongs to the ENDOU family.</text>
</comment>
<organism evidence="15">
    <name type="scientific">Enterobius vermicularis</name>
    <name type="common">Human pinworm</name>
    <dbReference type="NCBI Taxonomy" id="51028"/>
    <lineage>
        <taxon>Eukaryota</taxon>
        <taxon>Metazoa</taxon>
        <taxon>Ecdysozoa</taxon>
        <taxon>Nematoda</taxon>
        <taxon>Chromadorea</taxon>
        <taxon>Rhabditida</taxon>
        <taxon>Spirurina</taxon>
        <taxon>Oxyuridomorpha</taxon>
        <taxon>Oxyuroidea</taxon>
        <taxon>Oxyuridae</taxon>
        <taxon>Enterobius</taxon>
    </lineage>
</organism>
<evidence type="ECO:0000256" key="4">
    <source>
        <dbReference type="ARBA" id="ARBA00022722"/>
    </source>
</evidence>
<keyword evidence="11" id="KW-0732">Signal</keyword>
<sequence>MNWERSCLFLVSIATLCLCAERVPDFEVSNSELTSLVNQLRDEDFNKAGRKQVVVDYQGYISTTSLGDNAKNKFFKYVDPQLLEKPTFQKLIALNDNFERETGTSEEDTLQEKAEVDAFLDTIMSTKVWETLYSFLHRKGHPYATSEKVFRQWILQLWFYKYSRYRGVPDSSGFEHVFIGEVKNNEVSGLHNWVRFYLLEQDGSEMLDYKGYLIKRYVYFTNVMAALKYSWKKEIKRTGSFLIGTSPEFDMALYTLCFLSRRGRHTCQVEVDGCPLQITSHDLIQRGKVYIGSVFPAAGRMTELCRINGRR</sequence>
<dbReference type="CDD" id="cd21159">
    <property type="entry name" value="XendoU"/>
    <property type="match status" value="1"/>
</dbReference>
<evidence type="ECO:0000313" key="13">
    <source>
        <dbReference type="EMBL" id="VDD87960.1"/>
    </source>
</evidence>
<evidence type="ECO:0000313" key="15">
    <source>
        <dbReference type="WBParaSite" id="EVEC_0000339501-mRNA-1"/>
    </source>
</evidence>
<dbReference type="GO" id="GO:0016829">
    <property type="term" value="F:lyase activity"/>
    <property type="evidence" value="ECO:0007669"/>
    <property type="project" value="UniProtKB-KW"/>
</dbReference>
<evidence type="ECO:0000256" key="8">
    <source>
        <dbReference type="ARBA" id="ARBA00022884"/>
    </source>
</evidence>
<keyword evidence="9 11" id="KW-0464">Manganese</keyword>
<dbReference type="InterPro" id="IPR037227">
    <property type="entry name" value="EndoU-like"/>
</dbReference>
<feature type="signal peptide" evidence="11">
    <location>
        <begin position="1"/>
        <end position="19"/>
    </location>
</feature>
<evidence type="ECO:0000256" key="1">
    <source>
        <dbReference type="ARBA" id="ARBA00001936"/>
    </source>
</evidence>
<evidence type="ECO:0000256" key="6">
    <source>
        <dbReference type="ARBA" id="ARBA00022759"/>
    </source>
</evidence>
<proteinExistence type="inferred from homology"/>
<keyword evidence="10" id="KW-0456">Lyase</keyword>
<comment type="subunit">
    <text evidence="3 11">Monomer.</text>
</comment>
<evidence type="ECO:0000256" key="7">
    <source>
        <dbReference type="ARBA" id="ARBA00022801"/>
    </source>
</evidence>
<keyword evidence="5 11" id="KW-0479">Metal-binding</keyword>
<comment type="cofactor">
    <cofactor evidence="1 11">
        <name>Mn(2+)</name>
        <dbReference type="ChEBI" id="CHEBI:29035"/>
    </cofactor>
</comment>
<dbReference type="GO" id="GO:0046872">
    <property type="term" value="F:metal ion binding"/>
    <property type="evidence" value="ECO:0007669"/>
    <property type="project" value="UniProtKB-UniRule"/>
</dbReference>
<keyword evidence="7 11" id="KW-0378">Hydrolase</keyword>
<evidence type="ECO:0000256" key="3">
    <source>
        <dbReference type="ARBA" id="ARBA00011245"/>
    </source>
</evidence>
<dbReference type="InterPro" id="IPR018998">
    <property type="entry name" value="EndoU_C"/>
</dbReference>
<accession>A0A0N4V0F3</accession>
<evidence type="ECO:0000256" key="9">
    <source>
        <dbReference type="ARBA" id="ARBA00023211"/>
    </source>
</evidence>
<dbReference type="Proteomes" id="UP000274131">
    <property type="component" value="Unassembled WGS sequence"/>
</dbReference>
<feature type="chain" id="PRO_5043073175" evidence="11">
    <location>
        <begin position="20"/>
        <end position="311"/>
    </location>
</feature>
<dbReference type="WBParaSite" id="EVEC_0000339501-mRNA-1">
    <property type="protein sequence ID" value="EVEC_0000339501-mRNA-1"/>
    <property type="gene ID" value="EVEC_0000339501"/>
</dbReference>
<dbReference type="OrthoDB" id="430326at2759"/>
<name>A0A0N4V0F3_ENTVE</name>
<dbReference type="EMBL" id="UXUI01007510">
    <property type="protein sequence ID" value="VDD87960.1"/>
    <property type="molecule type" value="Genomic_DNA"/>
</dbReference>
<reference evidence="15" key="1">
    <citation type="submission" date="2017-02" db="UniProtKB">
        <authorList>
            <consortium name="WormBaseParasite"/>
        </authorList>
    </citation>
    <scope>IDENTIFICATION</scope>
</reference>
<protein>
    <submittedName>
        <fullName evidence="15">Endoribonuclease</fullName>
    </submittedName>
</protein>
<dbReference type="AlphaFoldDB" id="A0A0N4V0F3"/>